<dbReference type="Gene3D" id="2.40.33.20">
    <property type="entry name" value="PK beta-barrel domain-like"/>
    <property type="match status" value="1"/>
</dbReference>
<name>A0A6P0UB98_9FLAO</name>
<dbReference type="InterPro" id="IPR005163">
    <property type="entry name" value="Tri_helical_YiiM-like"/>
</dbReference>
<dbReference type="InterPro" id="IPR005302">
    <property type="entry name" value="MoCF_Sase_C"/>
</dbReference>
<dbReference type="EMBL" id="JAABOP010000001">
    <property type="protein sequence ID" value="NER09169.1"/>
    <property type="molecule type" value="Genomic_DNA"/>
</dbReference>
<dbReference type="PANTHER" id="PTHR30212">
    <property type="entry name" value="PROTEIN YIIM"/>
    <property type="match status" value="1"/>
</dbReference>
<dbReference type="GO" id="GO:0003824">
    <property type="term" value="F:catalytic activity"/>
    <property type="evidence" value="ECO:0007669"/>
    <property type="project" value="InterPro"/>
</dbReference>
<evidence type="ECO:0000313" key="3">
    <source>
        <dbReference type="Proteomes" id="UP000468443"/>
    </source>
</evidence>
<dbReference type="PANTHER" id="PTHR30212:SF2">
    <property type="entry name" value="PROTEIN YIIM"/>
    <property type="match status" value="1"/>
</dbReference>
<protein>
    <submittedName>
        <fullName evidence="2">MOSC domain-containing protein</fullName>
    </submittedName>
</protein>
<proteinExistence type="predicted"/>
<dbReference type="GO" id="GO:0030170">
    <property type="term" value="F:pyridoxal phosphate binding"/>
    <property type="evidence" value="ECO:0007669"/>
    <property type="project" value="InterPro"/>
</dbReference>
<dbReference type="SUPFAM" id="SSF50800">
    <property type="entry name" value="PK beta-barrel domain-like"/>
    <property type="match status" value="1"/>
</dbReference>
<dbReference type="InterPro" id="IPR052353">
    <property type="entry name" value="Benzoxazolinone_Detox_Enz"/>
</dbReference>
<feature type="domain" description="MOSC" evidence="1">
    <location>
        <begin position="28"/>
        <end position="163"/>
    </location>
</feature>
<evidence type="ECO:0000313" key="2">
    <source>
        <dbReference type="EMBL" id="NER09169.1"/>
    </source>
</evidence>
<sequence length="214" mass="24535">MKVIATNIGKPTRFVWKGKTEETGIFKYPVSHPIFLGHEDVDGDTVTDRKHHGGEYKACYLFSSEHYGYWKERFPDLPWSWGMFGENITLERMDESNLLSGSVYELGSAVVQVTIPREPCYKLGIRFGDQKIIDEFIHHGHPGTYLKVIRPGQVGMGDRFSLLEKAENSLSIADLYSLLYAKEKDQEMLRRALECPFLPDRTKVKLGRYQKKGA</sequence>
<gene>
    <name evidence="2" type="ORF">GWK09_01445</name>
</gene>
<dbReference type="GO" id="GO:0030151">
    <property type="term" value="F:molybdenum ion binding"/>
    <property type="evidence" value="ECO:0007669"/>
    <property type="project" value="InterPro"/>
</dbReference>
<dbReference type="Proteomes" id="UP000468443">
    <property type="component" value="Unassembled WGS sequence"/>
</dbReference>
<organism evidence="2 3">
    <name type="scientific">Muriicola jejuensis</name>
    <dbReference type="NCBI Taxonomy" id="504488"/>
    <lineage>
        <taxon>Bacteria</taxon>
        <taxon>Pseudomonadati</taxon>
        <taxon>Bacteroidota</taxon>
        <taxon>Flavobacteriia</taxon>
        <taxon>Flavobacteriales</taxon>
        <taxon>Flavobacteriaceae</taxon>
        <taxon>Muriicola</taxon>
    </lineage>
</organism>
<dbReference type="RefSeq" id="WP_163691239.1">
    <property type="nucleotide sequence ID" value="NZ_FXTW01000001.1"/>
</dbReference>
<reference evidence="2 3" key="1">
    <citation type="submission" date="2020-01" db="EMBL/GenBank/DDBJ databases">
        <title>Muriicola jejuensis KCTC 22299.</title>
        <authorList>
            <person name="Wang G."/>
        </authorList>
    </citation>
    <scope>NUCLEOTIDE SEQUENCE [LARGE SCALE GENOMIC DNA]</scope>
    <source>
        <strain evidence="2 3">KCTC 22299</strain>
    </source>
</reference>
<comment type="caution">
    <text evidence="2">The sequence shown here is derived from an EMBL/GenBank/DDBJ whole genome shotgun (WGS) entry which is preliminary data.</text>
</comment>
<dbReference type="PROSITE" id="PS51340">
    <property type="entry name" value="MOSC"/>
    <property type="match status" value="1"/>
</dbReference>
<keyword evidence="3" id="KW-1185">Reference proteome</keyword>
<evidence type="ECO:0000259" key="1">
    <source>
        <dbReference type="PROSITE" id="PS51340"/>
    </source>
</evidence>
<dbReference type="Pfam" id="PF03473">
    <property type="entry name" value="MOSC"/>
    <property type="match status" value="1"/>
</dbReference>
<dbReference type="InterPro" id="IPR011037">
    <property type="entry name" value="Pyrv_Knase-like_insert_dom_sf"/>
</dbReference>
<accession>A0A6P0UB98</accession>
<dbReference type="AlphaFoldDB" id="A0A6P0UB98"/>
<dbReference type="Pfam" id="PF03475">
    <property type="entry name" value="YiiM_3-alpha"/>
    <property type="match status" value="1"/>
</dbReference>